<keyword evidence="6" id="KW-1185">Reference proteome</keyword>
<dbReference type="PANTHER" id="PTHR10539">
    <property type="entry name" value="26S PROTEASOME NON-ATPASE REGULATORY SUBUNIT 13"/>
    <property type="match status" value="1"/>
</dbReference>
<dbReference type="GO" id="GO:0008541">
    <property type="term" value="C:proteasome regulatory particle, lid subcomplex"/>
    <property type="evidence" value="ECO:0007669"/>
    <property type="project" value="TreeGrafter"/>
</dbReference>
<proteinExistence type="inferred from homology"/>
<dbReference type="InterPro" id="IPR036390">
    <property type="entry name" value="WH_DNA-bd_sf"/>
</dbReference>
<dbReference type="EMBL" id="CAKKNE010000006">
    <property type="protein sequence ID" value="CAH0379763.1"/>
    <property type="molecule type" value="Genomic_DNA"/>
</dbReference>
<organism evidence="4">
    <name type="scientific">Pelagomonas calceolata</name>
    <dbReference type="NCBI Taxonomy" id="35677"/>
    <lineage>
        <taxon>Eukaryota</taxon>
        <taxon>Sar</taxon>
        <taxon>Stramenopiles</taxon>
        <taxon>Ochrophyta</taxon>
        <taxon>Pelagophyceae</taxon>
        <taxon>Pelagomonadales</taxon>
        <taxon>Pelagomonadaceae</taxon>
        <taxon>Pelagomonas</taxon>
    </lineage>
</organism>
<evidence type="ECO:0000313" key="4">
    <source>
        <dbReference type="EMBL" id="CAE0705843.1"/>
    </source>
</evidence>
<evidence type="ECO:0000313" key="5">
    <source>
        <dbReference type="EMBL" id="CAH0379763.1"/>
    </source>
</evidence>
<dbReference type="EMBL" id="HBIW01024686">
    <property type="protein sequence ID" value="CAE0705843.1"/>
    <property type="molecule type" value="Transcribed_RNA"/>
</dbReference>
<dbReference type="GO" id="GO:0005198">
    <property type="term" value="F:structural molecule activity"/>
    <property type="evidence" value="ECO:0007669"/>
    <property type="project" value="TreeGrafter"/>
</dbReference>
<dbReference type="Proteomes" id="UP000789595">
    <property type="component" value="Unassembled WGS sequence"/>
</dbReference>
<dbReference type="AlphaFoldDB" id="A0A7S4EDS4"/>
<evidence type="ECO:0000259" key="3">
    <source>
        <dbReference type="PROSITE" id="PS50250"/>
    </source>
</evidence>
<dbReference type="InterPro" id="IPR054179">
    <property type="entry name" value="PSD13_N"/>
</dbReference>
<accession>A0A7S4EDS4</accession>
<gene>
    <name evidence="4" type="ORF">PCAL00307_LOCUS21293</name>
    <name evidence="5" type="ORF">PECAL_6P14010</name>
</gene>
<dbReference type="Pfam" id="PF01399">
    <property type="entry name" value="PCI"/>
    <property type="match status" value="1"/>
</dbReference>
<protein>
    <recommendedName>
        <fullName evidence="3">PCI domain-containing protein</fullName>
    </recommendedName>
</protein>
<sequence length="388" mass="42394">MDFVETQAQATPEVAEDLAALGELFSKKLYHELTTALRTFVQSDAARQRGQLLLDLEEKFLSKVEAKLNQLQYAMILGDLVVGAVDSTVISAQEGIERLKKAVEDKRGRLGAEPSLYLEMEAALLALRGADANALEQVKKALEEAKPTMDGLTGTTDTAVFRKYYAAASDYRKLVGPPEAFYRAALSLLSYASADDMPLNKRRILATDVALAALSGEGVYNFGEVLATPILDALNHTPNAWLGDLLRIFAAGDVDAFNDCLGKNKDEYLKQPALRAKAPFVKEKIALLAFMNLVFETPAHQRAISFQAIASRARLDLDHVEWLAMRAMALGLVKGVIDEVAQVVEVSWVQPRVLDAGQISHLIEQIDTLSSKSLKAHGLIAEQTAELL</sequence>
<dbReference type="InterPro" id="IPR035298">
    <property type="entry name" value="PSMD13"/>
</dbReference>
<dbReference type="SUPFAM" id="SSF46785">
    <property type="entry name" value="Winged helix' DNA-binding domain"/>
    <property type="match status" value="1"/>
</dbReference>
<dbReference type="InterPro" id="IPR000717">
    <property type="entry name" value="PCI_dom"/>
</dbReference>
<dbReference type="SMART" id="SM00088">
    <property type="entry name" value="PINT"/>
    <property type="match status" value="1"/>
</dbReference>
<dbReference type="GO" id="GO:0005634">
    <property type="term" value="C:nucleus"/>
    <property type="evidence" value="ECO:0007669"/>
    <property type="project" value="TreeGrafter"/>
</dbReference>
<name>A0A7S4EDS4_9STRA</name>
<comment type="similarity">
    <text evidence="1">Belongs to the proteasome subunit S11 family.</text>
</comment>
<dbReference type="OrthoDB" id="1093at2759"/>
<dbReference type="Pfam" id="PF22037">
    <property type="entry name" value="PSD13_N"/>
    <property type="match status" value="1"/>
</dbReference>
<reference evidence="4" key="1">
    <citation type="submission" date="2021-01" db="EMBL/GenBank/DDBJ databases">
        <authorList>
            <person name="Corre E."/>
            <person name="Pelletier E."/>
            <person name="Niang G."/>
            <person name="Scheremetjew M."/>
            <person name="Finn R."/>
            <person name="Kale V."/>
            <person name="Holt S."/>
            <person name="Cochrane G."/>
            <person name="Meng A."/>
            <person name="Brown T."/>
            <person name="Cohen L."/>
        </authorList>
    </citation>
    <scope>NUCLEOTIDE SEQUENCE</scope>
    <source>
        <strain evidence="4">CCMP1756</strain>
    </source>
</reference>
<dbReference type="GO" id="GO:0005829">
    <property type="term" value="C:cytosol"/>
    <property type="evidence" value="ECO:0007669"/>
    <property type="project" value="TreeGrafter"/>
</dbReference>
<evidence type="ECO:0000256" key="2">
    <source>
        <dbReference type="ARBA" id="ARBA00022942"/>
    </source>
</evidence>
<keyword evidence="2" id="KW-0647">Proteasome</keyword>
<dbReference type="PANTHER" id="PTHR10539:SF0">
    <property type="entry name" value="26S PROTEASOME NON-ATPASE REGULATORY SUBUNIT 13"/>
    <property type="match status" value="1"/>
</dbReference>
<dbReference type="PROSITE" id="PS50250">
    <property type="entry name" value="PCI"/>
    <property type="match status" value="1"/>
</dbReference>
<evidence type="ECO:0000313" key="6">
    <source>
        <dbReference type="Proteomes" id="UP000789595"/>
    </source>
</evidence>
<feature type="domain" description="PCI" evidence="3">
    <location>
        <begin position="180"/>
        <end position="351"/>
    </location>
</feature>
<dbReference type="GO" id="GO:0006511">
    <property type="term" value="P:ubiquitin-dependent protein catabolic process"/>
    <property type="evidence" value="ECO:0007669"/>
    <property type="project" value="TreeGrafter"/>
</dbReference>
<evidence type="ECO:0000256" key="1">
    <source>
        <dbReference type="ARBA" id="ARBA00006207"/>
    </source>
</evidence>
<reference evidence="5" key="2">
    <citation type="submission" date="2021-11" db="EMBL/GenBank/DDBJ databases">
        <authorList>
            <consortium name="Genoscope - CEA"/>
            <person name="William W."/>
        </authorList>
    </citation>
    <scope>NUCLEOTIDE SEQUENCE</scope>
</reference>